<feature type="domain" description="PAS" evidence="10">
    <location>
        <begin position="159"/>
        <end position="229"/>
    </location>
</feature>
<evidence type="ECO:0000256" key="7">
    <source>
        <dbReference type="PROSITE-ProRule" id="PRU00169"/>
    </source>
</evidence>
<keyword evidence="6" id="KW-0902">Two-component regulatory system</keyword>
<comment type="caution">
    <text evidence="12">The sequence shown here is derived from an EMBL/GenBank/DDBJ whole genome shotgun (WGS) entry which is preliminary data.</text>
</comment>
<dbReference type="Pfam" id="PF00512">
    <property type="entry name" value="HisKA"/>
    <property type="match status" value="1"/>
</dbReference>
<dbReference type="InterPro" id="IPR036097">
    <property type="entry name" value="HisK_dim/P_sf"/>
</dbReference>
<dbReference type="PROSITE" id="PS50110">
    <property type="entry name" value="RESPONSE_REGULATORY"/>
    <property type="match status" value="1"/>
</dbReference>
<dbReference type="PANTHER" id="PTHR43711:SF1">
    <property type="entry name" value="HISTIDINE KINASE 1"/>
    <property type="match status" value="1"/>
</dbReference>
<keyword evidence="3 7" id="KW-0597">Phosphoprotein</keyword>
<dbReference type="CDD" id="cd00082">
    <property type="entry name" value="HisKA"/>
    <property type="match status" value="1"/>
</dbReference>
<gene>
    <name evidence="12" type="ORF">DM868_11180</name>
</gene>
<dbReference type="CDD" id="cd00130">
    <property type="entry name" value="PAS"/>
    <property type="match status" value="1"/>
</dbReference>
<evidence type="ECO:0000256" key="4">
    <source>
        <dbReference type="ARBA" id="ARBA00022679"/>
    </source>
</evidence>
<dbReference type="Gene3D" id="3.30.450.20">
    <property type="entry name" value="PAS domain"/>
    <property type="match status" value="1"/>
</dbReference>
<feature type="domain" description="Response regulatory" evidence="9">
    <location>
        <begin position="21"/>
        <end position="137"/>
    </location>
</feature>
<evidence type="ECO:0000313" key="13">
    <source>
        <dbReference type="Proteomes" id="UP000308037"/>
    </source>
</evidence>
<dbReference type="Proteomes" id="UP000308037">
    <property type="component" value="Unassembled WGS sequence"/>
</dbReference>
<dbReference type="EMBL" id="QKNX01000004">
    <property type="protein sequence ID" value="TKR25320.1"/>
    <property type="molecule type" value="Genomic_DNA"/>
</dbReference>
<dbReference type="PROSITE" id="PS50113">
    <property type="entry name" value="PAC"/>
    <property type="match status" value="1"/>
</dbReference>
<feature type="domain" description="Histidine kinase" evidence="8">
    <location>
        <begin position="295"/>
        <end position="486"/>
    </location>
</feature>
<evidence type="ECO:0000259" key="11">
    <source>
        <dbReference type="PROSITE" id="PS50113"/>
    </source>
</evidence>
<dbReference type="InterPro" id="IPR000700">
    <property type="entry name" value="PAS-assoc_C"/>
</dbReference>
<dbReference type="SMART" id="SM00448">
    <property type="entry name" value="REC"/>
    <property type="match status" value="1"/>
</dbReference>
<dbReference type="SUPFAM" id="SSF55785">
    <property type="entry name" value="PYP-like sensor domain (PAS domain)"/>
    <property type="match status" value="1"/>
</dbReference>
<sequence>MGLAQTMLGGYCMNASDATINILIVDDEPEFADTVAEILEREDGRFDSKKATNAEEGLEILDTHRIDCVVSDYGMVGTNGLEFLETVHDIHGEIPFVLLTGEGDEAVASEAISKGVTDYVRKQGDKDQYSLLASRLADAVEKRRAHVALRRRKQELEHLNERFYSFVRHSPDIITILEADGTIQYNSPAIEHILGYEQDEPVGKKAFEYVHPDDRERIEAEFDRLGEIEDEARESFEMRLRRADGSWIWVESIASNRVEAGSNGFLMNSREISDRKAREGELKAKTERLEEFAGIVSHDLQTPITVADARLEMAMEECDSEHLPSIGNALDRMEEIIDATLTLAREGRVVDETEPVALAAAAERWWETTGHDDATLRVEADGLTVAADRERLRRVMENLFANAVEHGGSDVTVRLGKLESAPGVYIADDGAGLPPNMSAEIFEPGQSMSPDGTGFGLAIVKEIVEAHDWEIETAESESGGARFEITGVEFV</sequence>
<proteinExistence type="predicted"/>
<keyword evidence="13" id="KW-1185">Reference proteome</keyword>
<evidence type="ECO:0000256" key="1">
    <source>
        <dbReference type="ARBA" id="ARBA00000085"/>
    </source>
</evidence>
<dbReference type="SUPFAM" id="SSF47384">
    <property type="entry name" value="Homodimeric domain of signal transducing histidine kinase"/>
    <property type="match status" value="1"/>
</dbReference>
<dbReference type="InterPro" id="IPR035965">
    <property type="entry name" value="PAS-like_dom_sf"/>
</dbReference>
<protein>
    <recommendedName>
        <fullName evidence="2">histidine kinase</fullName>
        <ecNumber evidence="2">2.7.13.3</ecNumber>
    </recommendedName>
</protein>
<dbReference type="GO" id="GO:0000155">
    <property type="term" value="F:phosphorelay sensor kinase activity"/>
    <property type="evidence" value="ECO:0007669"/>
    <property type="project" value="InterPro"/>
</dbReference>
<feature type="modified residue" description="4-aspartylphosphate" evidence="7">
    <location>
        <position position="72"/>
    </location>
</feature>
<dbReference type="InterPro" id="IPR001789">
    <property type="entry name" value="Sig_transdc_resp-reg_receiver"/>
</dbReference>
<dbReference type="Gene3D" id="3.40.50.2300">
    <property type="match status" value="1"/>
</dbReference>
<evidence type="ECO:0000256" key="2">
    <source>
        <dbReference type="ARBA" id="ARBA00012438"/>
    </source>
</evidence>
<feature type="domain" description="PAC" evidence="11">
    <location>
        <begin position="234"/>
        <end position="284"/>
    </location>
</feature>
<dbReference type="SMART" id="SM00387">
    <property type="entry name" value="HATPase_c"/>
    <property type="match status" value="1"/>
</dbReference>
<dbReference type="Pfam" id="PF02518">
    <property type="entry name" value="HATPase_c"/>
    <property type="match status" value="1"/>
</dbReference>
<dbReference type="CDD" id="cd00075">
    <property type="entry name" value="HATPase"/>
    <property type="match status" value="1"/>
</dbReference>
<dbReference type="Pfam" id="PF08447">
    <property type="entry name" value="PAS_3"/>
    <property type="match status" value="1"/>
</dbReference>
<dbReference type="PROSITE" id="PS50112">
    <property type="entry name" value="PAS"/>
    <property type="match status" value="1"/>
</dbReference>
<evidence type="ECO:0000256" key="3">
    <source>
        <dbReference type="ARBA" id="ARBA00022553"/>
    </source>
</evidence>
<dbReference type="AlphaFoldDB" id="A0A4U5J898"/>
<dbReference type="PANTHER" id="PTHR43711">
    <property type="entry name" value="TWO-COMPONENT HISTIDINE KINASE"/>
    <property type="match status" value="1"/>
</dbReference>
<dbReference type="InterPro" id="IPR004358">
    <property type="entry name" value="Sig_transdc_His_kin-like_C"/>
</dbReference>
<organism evidence="12 13">
    <name type="scientific">Natronomonas salsuginis</name>
    <dbReference type="NCBI Taxonomy" id="2217661"/>
    <lineage>
        <taxon>Archaea</taxon>
        <taxon>Methanobacteriati</taxon>
        <taxon>Methanobacteriota</taxon>
        <taxon>Stenosarchaea group</taxon>
        <taxon>Halobacteria</taxon>
        <taxon>Halobacteriales</taxon>
        <taxon>Natronomonadaceae</taxon>
        <taxon>Natronomonas</taxon>
    </lineage>
</organism>
<dbReference type="PROSITE" id="PS50109">
    <property type="entry name" value="HIS_KIN"/>
    <property type="match status" value="1"/>
</dbReference>
<comment type="catalytic activity">
    <reaction evidence="1">
        <text>ATP + protein L-histidine = ADP + protein N-phospho-L-histidine.</text>
        <dbReference type="EC" id="2.7.13.3"/>
    </reaction>
</comment>
<keyword evidence="4" id="KW-0808">Transferase</keyword>
<dbReference type="Gene3D" id="1.10.287.130">
    <property type="match status" value="1"/>
</dbReference>
<dbReference type="InterPro" id="IPR013655">
    <property type="entry name" value="PAS_fold_3"/>
</dbReference>
<dbReference type="SMART" id="SM00091">
    <property type="entry name" value="PAS"/>
    <property type="match status" value="1"/>
</dbReference>
<name>A0A4U5J898_9EURY</name>
<dbReference type="SUPFAM" id="SSF52172">
    <property type="entry name" value="CheY-like"/>
    <property type="match status" value="1"/>
</dbReference>
<evidence type="ECO:0000256" key="6">
    <source>
        <dbReference type="ARBA" id="ARBA00023012"/>
    </source>
</evidence>
<dbReference type="SUPFAM" id="SSF55874">
    <property type="entry name" value="ATPase domain of HSP90 chaperone/DNA topoisomerase II/histidine kinase"/>
    <property type="match status" value="1"/>
</dbReference>
<dbReference type="InterPro" id="IPR003661">
    <property type="entry name" value="HisK_dim/P_dom"/>
</dbReference>
<evidence type="ECO:0000256" key="5">
    <source>
        <dbReference type="ARBA" id="ARBA00022777"/>
    </source>
</evidence>
<dbReference type="InterPro" id="IPR003594">
    <property type="entry name" value="HATPase_dom"/>
</dbReference>
<evidence type="ECO:0000259" key="9">
    <source>
        <dbReference type="PROSITE" id="PS50110"/>
    </source>
</evidence>
<dbReference type="EC" id="2.7.13.3" evidence="2"/>
<dbReference type="InterPro" id="IPR011006">
    <property type="entry name" value="CheY-like_superfamily"/>
</dbReference>
<dbReference type="InterPro" id="IPR005467">
    <property type="entry name" value="His_kinase_dom"/>
</dbReference>
<accession>A0A4U5J898</accession>
<dbReference type="PRINTS" id="PR00344">
    <property type="entry name" value="BCTRLSENSOR"/>
</dbReference>
<dbReference type="Pfam" id="PF00072">
    <property type="entry name" value="Response_reg"/>
    <property type="match status" value="1"/>
</dbReference>
<dbReference type="Gene3D" id="3.30.565.10">
    <property type="entry name" value="Histidine kinase-like ATPase, C-terminal domain"/>
    <property type="match status" value="1"/>
</dbReference>
<dbReference type="InterPro" id="IPR036890">
    <property type="entry name" value="HATPase_C_sf"/>
</dbReference>
<dbReference type="NCBIfam" id="TIGR00229">
    <property type="entry name" value="sensory_box"/>
    <property type="match status" value="1"/>
</dbReference>
<dbReference type="InterPro" id="IPR000014">
    <property type="entry name" value="PAS"/>
</dbReference>
<dbReference type="InterPro" id="IPR050736">
    <property type="entry name" value="Sensor_HK_Regulatory"/>
</dbReference>
<evidence type="ECO:0000259" key="10">
    <source>
        <dbReference type="PROSITE" id="PS50112"/>
    </source>
</evidence>
<evidence type="ECO:0000313" key="12">
    <source>
        <dbReference type="EMBL" id="TKR25320.1"/>
    </source>
</evidence>
<evidence type="ECO:0000259" key="8">
    <source>
        <dbReference type="PROSITE" id="PS50109"/>
    </source>
</evidence>
<reference evidence="12 13" key="1">
    <citation type="submission" date="2019-04" db="EMBL/GenBank/DDBJ databases">
        <title>Natronomonas sp. F20-122 a newhaloarchaeon isolated from a saline saltern of Isla Bacuta, Huelva, Spain.</title>
        <authorList>
            <person name="Duran-Viseras A."/>
            <person name="Sanchez-Porro C."/>
            <person name="Ventosa A."/>
        </authorList>
    </citation>
    <scope>NUCLEOTIDE SEQUENCE [LARGE SCALE GENOMIC DNA]</scope>
    <source>
        <strain evidence="12 13">F20-122</strain>
    </source>
</reference>
<keyword evidence="5" id="KW-0418">Kinase</keyword>
<dbReference type="SMART" id="SM00388">
    <property type="entry name" value="HisKA"/>
    <property type="match status" value="1"/>
</dbReference>